<reference evidence="3 4" key="1">
    <citation type="submission" date="2016-10" db="EMBL/GenBank/DDBJ databases">
        <authorList>
            <person name="de Groot N.N."/>
        </authorList>
    </citation>
    <scope>NUCLEOTIDE SEQUENCE [LARGE SCALE GENOMIC DNA]</scope>
    <source>
        <strain evidence="3 4">ASO4-2</strain>
    </source>
</reference>
<keyword evidence="2" id="KW-0732">Signal</keyword>
<evidence type="ECO:0000313" key="3">
    <source>
        <dbReference type="EMBL" id="SDB51400.1"/>
    </source>
</evidence>
<evidence type="ECO:0008006" key="5">
    <source>
        <dbReference type="Google" id="ProtNLM"/>
    </source>
</evidence>
<protein>
    <recommendedName>
        <fullName evidence="5">PA2779 family protein</fullName>
    </recommendedName>
</protein>
<dbReference type="STRING" id="617002.SAMN05660653_02539"/>
<dbReference type="Proteomes" id="UP000198771">
    <property type="component" value="Unassembled WGS sequence"/>
</dbReference>
<dbReference type="InterPro" id="IPR046735">
    <property type="entry name" value="PA2779-like"/>
</dbReference>
<keyword evidence="1" id="KW-0472">Membrane</keyword>
<dbReference type="EMBL" id="FMXO01000015">
    <property type="protein sequence ID" value="SDB51400.1"/>
    <property type="molecule type" value="Genomic_DNA"/>
</dbReference>
<dbReference type="AlphaFoldDB" id="A0A1G6E220"/>
<evidence type="ECO:0000256" key="1">
    <source>
        <dbReference type="SAM" id="Phobius"/>
    </source>
</evidence>
<keyword evidence="1" id="KW-1133">Transmembrane helix</keyword>
<proteinExistence type="predicted"/>
<accession>A0A1G6E220</accession>
<organism evidence="3 4">
    <name type="scientific">Desulfonatronum thiosulfatophilum</name>
    <dbReference type="NCBI Taxonomy" id="617002"/>
    <lineage>
        <taxon>Bacteria</taxon>
        <taxon>Pseudomonadati</taxon>
        <taxon>Thermodesulfobacteriota</taxon>
        <taxon>Desulfovibrionia</taxon>
        <taxon>Desulfovibrionales</taxon>
        <taxon>Desulfonatronaceae</taxon>
        <taxon>Desulfonatronum</taxon>
    </lineage>
</organism>
<gene>
    <name evidence="3" type="ORF">SAMN05660653_02539</name>
</gene>
<dbReference type="NCBIfam" id="NF033919">
    <property type="entry name" value="PA2779_fam"/>
    <property type="match status" value="1"/>
</dbReference>
<keyword evidence="1" id="KW-0812">Transmembrane</keyword>
<feature type="chain" id="PRO_5011780773" description="PA2779 family protein" evidence="2">
    <location>
        <begin position="33"/>
        <end position="132"/>
    </location>
</feature>
<sequence length="132" mass="14457">MNWQKMVLNRQLCWTVMALFCFFSLLPPNAEAFLAQSRLSSGEVLSERATQLAVIQGALEHKIVAQRLQDYGMSKAEVVAKLDTLSEEQLHQLATLSGDVGGGVIGGVIGVLVIILLVVVILRISDRRIVIQ</sequence>
<feature type="transmembrane region" description="Helical" evidence="1">
    <location>
        <begin position="100"/>
        <end position="122"/>
    </location>
</feature>
<keyword evidence="4" id="KW-1185">Reference proteome</keyword>
<dbReference type="OrthoDB" id="5472108at2"/>
<feature type="signal peptide" evidence="2">
    <location>
        <begin position="1"/>
        <end position="32"/>
    </location>
</feature>
<evidence type="ECO:0000313" key="4">
    <source>
        <dbReference type="Proteomes" id="UP000198771"/>
    </source>
</evidence>
<dbReference type="Pfam" id="PF20332">
    <property type="entry name" value="DUF6627"/>
    <property type="match status" value="1"/>
</dbReference>
<name>A0A1G6E220_9BACT</name>
<dbReference type="RefSeq" id="WP_092122371.1">
    <property type="nucleotide sequence ID" value="NZ_FMXO01000015.1"/>
</dbReference>
<evidence type="ECO:0000256" key="2">
    <source>
        <dbReference type="SAM" id="SignalP"/>
    </source>
</evidence>